<feature type="active site" description="Charge relay system" evidence="5">
    <location>
        <position position="183"/>
    </location>
</feature>
<evidence type="ECO:0000256" key="3">
    <source>
        <dbReference type="ARBA" id="ARBA00022801"/>
    </source>
</evidence>
<reference evidence="8 9" key="1">
    <citation type="submission" date="2020-08" db="EMBL/GenBank/DDBJ databases">
        <title>Genome sequence of Hymenobacter qilianensis JCM 19763T.</title>
        <authorList>
            <person name="Hyun D.-W."/>
            <person name="Bae J.-W."/>
        </authorList>
    </citation>
    <scope>NUCLEOTIDE SEQUENCE [LARGE SCALE GENOMIC DNA]</scope>
    <source>
        <strain evidence="8 9">JCM 19763</strain>
    </source>
</reference>
<protein>
    <submittedName>
        <fullName evidence="8">S8 family serine peptidase</fullName>
    </submittedName>
</protein>
<dbReference type="InterPro" id="IPR015500">
    <property type="entry name" value="Peptidase_S8_subtilisin-rel"/>
</dbReference>
<keyword evidence="3 5" id="KW-0378">Hydrolase</keyword>
<organism evidence="8 9">
    <name type="scientific">Hymenobacter qilianensis</name>
    <dbReference type="NCBI Taxonomy" id="1385715"/>
    <lineage>
        <taxon>Bacteria</taxon>
        <taxon>Pseudomonadati</taxon>
        <taxon>Bacteroidota</taxon>
        <taxon>Cytophagia</taxon>
        <taxon>Cytophagales</taxon>
        <taxon>Hymenobacteraceae</taxon>
        <taxon>Hymenobacter</taxon>
    </lineage>
</organism>
<feature type="chain" id="PRO_5028868442" evidence="6">
    <location>
        <begin position="29"/>
        <end position="662"/>
    </location>
</feature>
<keyword evidence="9" id="KW-1185">Reference proteome</keyword>
<comment type="similarity">
    <text evidence="1 5">Belongs to the peptidase S8 family.</text>
</comment>
<evidence type="ECO:0000259" key="7">
    <source>
        <dbReference type="Pfam" id="PF00082"/>
    </source>
</evidence>
<dbReference type="InterPro" id="IPR036852">
    <property type="entry name" value="Peptidase_S8/S53_dom_sf"/>
</dbReference>
<evidence type="ECO:0000256" key="5">
    <source>
        <dbReference type="PROSITE-ProRule" id="PRU01240"/>
    </source>
</evidence>
<feature type="active site" description="Charge relay system" evidence="5">
    <location>
        <position position="223"/>
    </location>
</feature>
<dbReference type="GO" id="GO:0004252">
    <property type="term" value="F:serine-type endopeptidase activity"/>
    <property type="evidence" value="ECO:0007669"/>
    <property type="project" value="UniProtKB-UniRule"/>
</dbReference>
<dbReference type="PROSITE" id="PS51892">
    <property type="entry name" value="SUBTILASE"/>
    <property type="match status" value="1"/>
</dbReference>
<dbReference type="PANTHER" id="PTHR43806:SF67">
    <property type="entry name" value="EGF-LIKE DOMAIN-CONTAINING PROTEIN"/>
    <property type="match status" value="1"/>
</dbReference>
<keyword evidence="4 5" id="KW-0720">Serine protease</keyword>
<feature type="active site" description="Charge relay system" evidence="5">
    <location>
        <position position="397"/>
    </location>
</feature>
<keyword evidence="6" id="KW-0732">Signal</keyword>
<evidence type="ECO:0000256" key="6">
    <source>
        <dbReference type="SAM" id="SignalP"/>
    </source>
</evidence>
<dbReference type="GO" id="GO:0006508">
    <property type="term" value="P:proteolysis"/>
    <property type="evidence" value="ECO:0007669"/>
    <property type="project" value="UniProtKB-KW"/>
</dbReference>
<evidence type="ECO:0000313" key="9">
    <source>
        <dbReference type="Proteomes" id="UP000516093"/>
    </source>
</evidence>
<dbReference type="KEGG" id="hqi:H9L05_18405"/>
<dbReference type="EMBL" id="CP060784">
    <property type="protein sequence ID" value="QNP51884.1"/>
    <property type="molecule type" value="Genomic_DNA"/>
</dbReference>
<dbReference type="PANTHER" id="PTHR43806">
    <property type="entry name" value="PEPTIDASE S8"/>
    <property type="match status" value="1"/>
</dbReference>
<dbReference type="RefSeq" id="WP_187732153.1">
    <property type="nucleotide sequence ID" value="NZ_CP060784.1"/>
</dbReference>
<dbReference type="Gene3D" id="3.40.50.200">
    <property type="entry name" value="Peptidase S8/S53 domain"/>
    <property type="match status" value="1"/>
</dbReference>
<evidence type="ECO:0000256" key="1">
    <source>
        <dbReference type="ARBA" id="ARBA00011073"/>
    </source>
</evidence>
<proteinExistence type="inferred from homology"/>
<name>A0A7H0GUB8_9BACT</name>
<dbReference type="InterPro" id="IPR050131">
    <property type="entry name" value="Peptidase_S8_subtilisin-like"/>
</dbReference>
<feature type="domain" description="Peptidase S8/S53" evidence="7">
    <location>
        <begin position="217"/>
        <end position="443"/>
    </location>
</feature>
<evidence type="ECO:0000313" key="8">
    <source>
        <dbReference type="EMBL" id="QNP51884.1"/>
    </source>
</evidence>
<evidence type="ECO:0000256" key="2">
    <source>
        <dbReference type="ARBA" id="ARBA00022670"/>
    </source>
</evidence>
<dbReference type="PROSITE" id="PS00138">
    <property type="entry name" value="SUBTILASE_SER"/>
    <property type="match status" value="1"/>
</dbReference>
<evidence type="ECO:0000256" key="4">
    <source>
        <dbReference type="ARBA" id="ARBA00022825"/>
    </source>
</evidence>
<dbReference type="Pfam" id="PF00082">
    <property type="entry name" value="Peptidase_S8"/>
    <property type="match status" value="1"/>
</dbReference>
<keyword evidence="2 5" id="KW-0645">Protease</keyword>
<gene>
    <name evidence="8" type="ORF">H9L05_18405</name>
</gene>
<accession>A0A7H0GUB8</accession>
<dbReference type="PRINTS" id="PR00723">
    <property type="entry name" value="SUBTILISIN"/>
</dbReference>
<dbReference type="InterPro" id="IPR000209">
    <property type="entry name" value="Peptidase_S8/S53_dom"/>
</dbReference>
<dbReference type="Proteomes" id="UP000516093">
    <property type="component" value="Chromosome"/>
</dbReference>
<sequence>MRIHFSFVRAFFLLLSLGLSGVCHVAYAAPPSTGRYWVVLRDKAGVRFNPATYFAPQALARRQRQQLPLLDSTDFPVRPDYLRQVQAGVDSVAFVSRWFNAVSCRATPAQAAALRRLPCVRSIERCPDAPMLPAAQPGAPERGTPEVSAADHQLAFSQTASLGAADFRRAKLDGRGLRIAIFDVGFSGADQHAAFQHLRTGKRILATYDFLKKLPYVYAGGSHGTEVLSCIAGILPDGTALGLAPEAEFLLARTEQLHREQFAEEEAWLAAAEWADRQGVDIINSSLGYTSRRYFPEQMNGRNSLVARAAAMAVRKGILVVNAAGNDGLDPEWRTIGTPADGDSVLAVGGLDPDNYLHIGFSSYGPTADRRLKPNVTAYGTVLAAAPGGYVRTQGTSFASPLMAGFAACAWQQNRNLTAMQLFEKLQASANLYPYYDYAHGYGMPRASWFTADGPKKPPTAATFDFVAQADSMLAVIIRPGVGQVAARALPLYSDSVDVKAPSISKDKLAAVPAVGREELAPPVSDGAEKSPPAGATPALPDPPSYLYWHVSDRRGVLRTYEVLDVKQRAVLQIPLRNLHAGDTVQVHYRGSLLLIPPNEASALADGRGLRDYVAQGHTCCSGPKCAVARQCGRRYAPLQHGPQSDFLHSFLPGLCGRGRQI</sequence>
<dbReference type="SUPFAM" id="SSF52743">
    <property type="entry name" value="Subtilisin-like"/>
    <property type="match status" value="1"/>
</dbReference>
<dbReference type="AlphaFoldDB" id="A0A7H0GUB8"/>
<feature type="signal peptide" evidence="6">
    <location>
        <begin position="1"/>
        <end position="28"/>
    </location>
</feature>
<dbReference type="InterPro" id="IPR023828">
    <property type="entry name" value="Peptidase_S8_Ser-AS"/>
</dbReference>